<dbReference type="EMBL" id="CADCWJ010000536">
    <property type="protein sequence ID" value="CAA9571297.1"/>
    <property type="molecule type" value="Genomic_DNA"/>
</dbReference>
<protein>
    <submittedName>
        <fullName evidence="1">Uncharacterized protein</fullName>
    </submittedName>
</protein>
<name>A0A6J4V795_9BACT</name>
<sequence length="49" mass="5119">MRSTVRTRGRSWRSPVPAAGLVRGGLQVRPRCSPSGCAAGPAQAFVPGR</sequence>
<evidence type="ECO:0000313" key="1">
    <source>
        <dbReference type="EMBL" id="CAA9571297.1"/>
    </source>
</evidence>
<gene>
    <name evidence="1" type="ORF">AVDCRST_MAG87-2439</name>
</gene>
<dbReference type="AlphaFoldDB" id="A0A6J4V795"/>
<reference evidence="1" key="1">
    <citation type="submission" date="2020-02" db="EMBL/GenBank/DDBJ databases">
        <authorList>
            <person name="Meier V. D."/>
        </authorList>
    </citation>
    <scope>NUCLEOTIDE SEQUENCE</scope>
    <source>
        <strain evidence="1">AVDCRST_MAG87</strain>
    </source>
</reference>
<proteinExistence type="predicted"/>
<accession>A0A6J4V795</accession>
<organism evidence="1">
    <name type="scientific">uncultured Thermomicrobiales bacterium</name>
    <dbReference type="NCBI Taxonomy" id="1645740"/>
    <lineage>
        <taxon>Bacteria</taxon>
        <taxon>Pseudomonadati</taxon>
        <taxon>Thermomicrobiota</taxon>
        <taxon>Thermomicrobia</taxon>
        <taxon>Thermomicrobiales</taxon>
        <taxon>environmental samples</taxon>
    </lineage>
</organism>